<dbReference type="InterPro" id="IPR036388">
    <property type="entry name" value="WH-like_DNA-bd_sf"/>
</dbReference>
<gene>
    <name evidence="5" type="ORF">FG384_10140</name>
</gene>
<keyword evidence="2" id="KW-0238">DNA-binding</keyword>
<keyword evidence="6" id="KW-1185">Reference proteome</keyword>
<dbReference type="SMART" id="SM00895">
    <property type="entry name" value="FCD"/>
    <property type="match status" value="1"/>
</dbReference>
<protein>
    <submittedName>
        <fullName evidence="5">GntR family transcriptional regulator</fullName>
    </submittedName>
</protein>
<dbReference type="GO" id="GO:0003677">
    <property type="term" value="F:DNA binding"/>
    <property type="evidence" value="ECO:0007669"/>
    <property type="project" value="UniProtKB-KW"/>
</dbReference>
<evidence type="ECO:0000313" key="6">
    <source>
        <dbReference type="Proteomes" id="UP000316626"/>
    </source>
</evidence>
<dbReference type="SMART" id="SM00345">
    <property type="entry name" value="HTH_GNTR"/>
    <property type="match status" value="1"/>
</dbReference>
<dbReference type="InterPro" id="IPR036390">
    <property type="entry name" value="WH_DNA-bd_sf"/>
</dbReference>
<keyword evidence="3" id="KW-0804">Transcription</keyword>
<name>A0A544TRC5_9BACI</name>
<dbReference type="EMBL" id="VDGI01000009">
    <property type="protein sequence ID" value="TQR20006.1"/>
    <property type="molecule type" value="Genomic_DNA"/>
</dbReference>
<comment type="caution">
    <text evidence="5">The sequence shown here is derived from an EMBL/GenBank/DDBJ whole genome shotgun (WGS) entry which is preliminary data.</text>
</comment>
<dbReference type="CDD" id="cd07377">
    <property type="entry name" value="WHTH_GntR"/>
    <property type="match status" value="1"/>
</dbReference>
<reference evidence="5 6" key="1">
    <citation type="submission" date="2019-06" db="EMBL/GenBank/DDBJ databases">
        <title>Psychrobacillus vulpis sp. nov., a new species isolated from feces of a red fox that inhabits in The Tablas de Daimiel Natural Park, Albacete, Spain.</title>
        <authorList>
            <person name="Rodriguez M."/>
            <person name="Reina J.C."/>
            <person name="Bejar V."/>
            <person name="Llamas I."/>
        </authorList>
    </citation>
    <scope>NUCLEOTIDE SEQUENCE [LARGE SCALE GENOMIC DNA]</scope>
    <source>
        <strain evidence="5 6">Z8</strain>
    </source>
</reference>
<dbReference type="AlphaFoldDB" id="A0A544TRC5"/>
<dbReference type="Pfam" id="PF00392">
    <property type="entry name" value="GntR"/>
    <property type="match status" value="1"/>
</dbReference>
<dbReference type="GO" id="GO:0003700">
    <property type="term" value="F:DNA-binding transcription factor activity"/>
    <property type="evidence" value="ECO:0007669"/>
    <property type="project" value="InterPro"/>
</dbReference>
<dbReference type="Gene3D" id="1.20.120.530">
    <property type="entry name" value="GntR ligand-binding domain-like"/>
    <property type="match status" value="1"/>
</dbReference>
<dbReference type="InterPro" id="IPR011711">
    <property type="entry name" value="GntR_C"/>
</dbReference>
<organism evidence="5 6">
    <name type="scientific">Psychrobacillus vulpis</name>
    <dbReference type="NCBI Taxonomy" id="2325572"/>
    <lineage>
        <taxon>Bacteria</taxon>
        <taxon>Bacillati</taxon>
        <taxon>Bacillota</taxon>
        <taxon>Bacilli</taxon>
        <taxon>Bacillales</taxon>
        <taxon>Bacillaceae</taxon>
        <taxon>Psychrobacillus</taxon>
    </lineage>
</organism>
<dbReference type="PROSITE" id="PS50949">
    <property type="entry name" value="HTH_GNTR"/>
    <property type="match status" value="1"/>
</dbReference>
<feature type="domain" description="HTH gntR-type" evidence="4">
    <location>
        <begin position="9"/>
        <end position="77"/>
    </location>
</feature>
<evidence type="ECO:0000256" key="2">
    <source>
        <dbReference type="ARBA" id="ARBA00023125"/>
    </source>
</evidence>
<sequence length="209" mass="24114">MTQNDKNSRSAYHQAYEVIRDRILNGDMPGGTKIVEEKLAAELGFSRTPIRESLRQLSNEGLIVNKKVVKPTEKDLRNLFQVRILLEGFSAKSAATYLPEEDLNCLSKCIEIGRKGTAEEIMDANERFHEVIVQSSGNSLMIETIDRMKSTIYLFRKTVVLYNRPRLIDEHEEIYEAIKARDGEKAKQLMEDHLKEDLDFCLHILRSER</sequence>
<evidence type="ECO:0000256" key="1">
    <source>
        <dbReference type="ARBA" id="ARBA00023015"/>
    </source>
</evidence>
<dbReference type="Gene3D" id="1.10.10.10">
    <property type="entry name" value="Winged helix-like DNA-binding domain superfamily/Winged helix DNA-binding domain"/>
    <property type="match status" value="1"/>
</dbReference>
<accession>A0A544TRC5</accession>
<dbReference type="SUPFAM" id="SSF46785">
    <property type="entry name" value="Winged helix' DNA-binding domain"/>
    <property type="match status" value="1"/>
</dbReference>
<dbReference type="SUPFAM" id="SSF48008">
    <property type="entry name" value="GntR ligand-binding domain-like"/>
    <property type="match status" value="1"/>
</dbReference>
<dbReference type="RefSeq" id="WP_142642484.1">
    <property type="nucleotide sequence ID" value="NZ_VDGI01000009.1"/>
</dbReference>
<evidence type="ECO:0000256" key="3">
    <source>
        <dbReference type="ARBA" id="ARBA00023163"/>
    </source>
</evidence>
<dbReference type="PRINTS" id="PR00035">
    <property type="entry name" value="HTHGNTR"/>
</dbReference>
<dbReference type="OrthoDB" id="9782299at2"/>
<keyword evidence="1" id="KW-0805">Transcription regulation</keyword>
<evidence type="ECO:0000259" key="4">
    <source>
        <dbReference type="PROSITE" id="PS50949"/>
    </source>
</evidence>
<dbReference type="Proteomes" id="UP000316626">
    <property type="component" value="Unassembled WGS sequence"/>
</dbReference>
<dbReference type="InterPro" id="IPR000524">
    <property type="entry name" value="Tscrpt_reg_HTH_GntR"/>
</dbReference>
<dbReference type="Pfam" id="PF07729">
    <property type="entry name" value="FCD"/>
    <property type="match status" value="1"/>
</dbReference>
<proteinExistence type="predicted"/>
<dbReference type="PANTHER" id="PTHR43537:SF5">
    <property type="entry name" value="UXU OPERON TRANSCRIPTIONAL REGULATOR"/>
    <property type="match status" value="1"/>
</dbReference>
<evidence type="ECO:0000313" key="5">
    <source>
        <dbReference type="EMBL" id="TQR20006.1"/>
    </source>
</evidence>
<dbReference type="PANTHER" id="PTHR43537">
    <property type="entry name" value="TRANSCRIPTIONAL REGULATOR, GNTR FAMILY"/>
    <property type="match status" value="1"/>
</dbReference>
<dbReference type="InterPro" id="IPR008920">
    <property type="entry name" value="TF_FadR/GntR_C"/>
</dbReference>